<feature type="non-terminal residue" evidence="1">
    <location>
        <position position="1"/>
    </location>
</feature>
<dbReference type="Proteomes" id="UP000814033">
    <property type="component" value="Unassembled WGS sequence"/>
</dbReference>
<gene>
    <name evidence="1" type="ORF">FA95DRAFT_1567509</name>
</gene>
<proteinExistence type="predicted"/>
<sequence>TGTRNVFRDTEGESAPSTLRACRTHVHRACTPGRPRGQVSLIHRRSEMWSPGRECI</sequence>
<evidence type="ECO:0000313" key="1">
    <source>
        <dbReference type="EMBL" id="KAI0038863.1"/>
    </source>
</evidence>
<keyword evidence="2" id="KW-1185">Reference proteome</keyword>
<name>A0ACB8R4A5_9AGAM</name>
<protein>
    <submittedName>
        <fullName evidence="1">Uncharacterized protein</fullName>
    </submittedName>
</protein>
<accession>A0ACB8R4A5</accession>
<organism evidence="1 2">
    <name type="scientific">Auriscalpium vulgare</name>
    <dbReference type="NCBI Taxonomy" id="40419"/>
    <lineage>
        <taxon>Eukaryota</taxon>
        <taxon>Fungi</taxon>
        <taxon>Dikarya</taxon>
        <taxon>Basidiomycota</taxon>
        <taxon>Agaricomycotina</taxon>
        <taxon>Agaricomycetes</taxon>
        <taxon>Russulales</taxon>
        <taxon>Auriscalpiaceae</taxon>
        <taxon>Auriscalpium</taxon>
    </lineage>
</organism>
<feature type="non-terminal residue" evidence="1">
    <location>
        <position position="56"/>
    </location>
</feature>
<dbReference type="EMBL" id="MU276396">
    <property type="protein sequence ID" value="KAI0038863.1"/>
    <property type="molecule type" value="Genomic_DNA"/>
</dbReference>
<evidence type="ECO:0000313" key="2">
    <source>
        <dbReference type="Proteomes" id="UP000814033"/>
    </source>
</evidence>
<reference evidence="1" key="1">
    <citation type="submission" date="2021-02" db="EMBL/GenBank/DDBJ databases">
        <authorList>
            <consortium name="DOE Joint Genome Institute"/>
            <person name="Ahrendt S."/>
            <person name="Looney B.P."/>
            <person name="Miyauchi S."/>
            <person name="Morin E."/>
            <person name="Drula E."/>
            <person name="Courty P.E."/>
            <person name="Chicoki N."/>
            <person name="Fauchery L."/>
            <person name="Kohler A."/>
            <person name="Kuo A."/>
            <person name="Labutti K."/>
            <person name="Pangilinan J."/>
            <person name="Lipzen A."/>
            <person name="Riley R."/>
            <person name="Andreopoulos W."/>
            <person name="He G."/>
            <person name="Johnson J."/>
            <person name="Barry K.W."/>
            <person name="Grigoriev I.V."/>
            <person name="Nagy L."/>
            <person name="Hibbett D."/>
            <person name="Henrissat B."/>
            <person name="Matheny P.B."/>
            <person name="Labbe J."/>
            <person name="Martin F."/>
        </authorList>
    </citation>
    <scope>NUCLEOTIDE SEQUENCE</scope>
    <source>
        <strain evidence="1">FP105234-sp</strain>
    </source>
</reference>
<reference evidence="1" key="2">
    <citation type="journal article" date="2022" name="New Phytol.">
        <title>Evolutionary transition to the ectomycorrhizal habit in the genomes of a hyperdiverse lineage of mushroom-forming fungi.</title>
        <authorList>
            <person name="Looney B."/>
            <person name="Miyauchi S."/>
            <person name="Morin E."/>
            <person name="Drula E."/>
            <person name="Courty P.E."/>
            <person name="Kohler A."/>
            <person name="Kuo A."/>
            <person name="LaButti K."/>
            <person name="Pangilinan J."/>
            <person name="Lipzen A."/>
            <person name="Riley R."/>
            <person name="Andreopoulos W."/>
            <person name="He G."/>
            <person name="Johnson J."/>
            <person name="Nolan M."/>
            <person name="Tritt A."/>
            <person name="Barry K.W."/>
            <person name="Grigoriev I.V."/>
            <person name="Nagy L.G."/>
            <person name="Hibbett D."/>
            <person name="Henrissat B."/>
            <person name="Matheny P.B."/>
            <person name="Labbe J."/>
            <person name="Martin F.M."/>
        </authorList>
    </citation>
    <scope>NUCLEOTIDE SEQUENCE</scope>
    <source>
        <strain evidence="1">FP105234-sp</strain>
    </source>
</reference>
<comment type="caution">
    <text evidence="1">The sequence shown here is derived from an EMBL/GenBank/DDBJ whole genome shotgun (WGS) entry which is preliminary data.</text>
</comment>